<dbReference type="Pfam" id="PF01594">
    <property type="entry name" value="AI-2E_transport"/>
    <property type="match status" value="1"/>
</dbReference>
<feature type="transmembrane region" description="Helical" evidence="8">
    <location>
        <begin position="7"/>
        <end position="30"/>
    </location>
</feature>
<evidence type="ECO:0000313" key="9">
    <source>
        <dbReference type="EMBL" id="HIU47116.1"/>
    </source>
</evidence>
<evidence type="ECO:0000256" key="2">
    <source>
        <dbReference type="ARBA" id="ARBA00009773"/>
    </source>
</evidence>
<dbReference type="GO" id="GO:0055085">
    <property type="term" value="P:transmembrane transport"/>
    <property type="evidence" value="ECO:0007669"/>
    <property type="project" value="TreeGrafter"/>
</dbReference>
<feature type="transmembrane region" description="Helical" evidence="8">
    <location>
        <begin position="329"/>
        <end position="362"/>
    </location>
</feature>
<sequence length="381" mass="42265">MKRRTTLTSAIIVIGFAIVLSFVLLNIGYVVMALRWLGSAAASLAWGAIAAFIINVPMSAIERLLTRLDRRKRLGRFKRALSLFITVCLLVGAVYLVLTLVLPELYRTLLTILDMVPAIVRRIDNFIKQYDIDVLDMLLQSLGEPASSADIQRQLSQTLDLVISGVSFSTGVVAQAATGVMDTFFSVLFALYILASKERLNEQARELLYAFVSEPRADRVVSICRLAHDTYSSFIAGQCTEALILGVMFFVFMTLFRMPYALLISVFITVTAVVPLVGAWLGCIVGALLILINDPMTALWFVLMFLLLQQIEGNLIYPHVVGNSIGLKPIWTLAAVVLGQGMFGIVGMLLFIPLASVLYTLLRHEVHERLHQRDVPRDKLT</sequence>
<feature type="transmembrane region" description="Helical" evidence="8">
    <location>
        <begin position="298"/>
        <end position="317"/>
    </location>
</feature>
<dbReference type="EMBL" id="DVNK01000047">
    <property type="protein sequence ID" value="HIU47116.1"/>
    <property type="molecule type" value="Genomic_DNA"/>
</dbReference>
<feature type="transmembrane region" description="Helical" evidence="8">
    <location>
        <begin position="262"/>
        <end position="291"/>
    </location>
</feature>
<dbReference type="InterPro" id="IPR002549">
    <property type="entry name" value="AI-2E-like"/>
</dbReference>
<evidence type="ECO:0000313" key="10">
    <source>
        <dbReference type="Proteomes" id="UP000824123"/>
    </source>
</evidence>
<name>A0A9D1LSC0_9FIRM</name>
<dbReference type="GO" id="GO:0005886">
    <property type="term" value="C:plasma membrane"/>
    <property type="evidence" value="ECO:0007669"/>
    <property type="project" value="UniProtKB-SubCell"/>
</dbReference>
<protein>
    <submittedName>
        <fullName evidence="9">AI-2E family transporter</fullName>
    </submittedName>
</protein>
<evidence type="ECO:0000256" key="5">
    <source>
        <dbReference type="ARBA" id="ARBA00022692"/>
    </source>
</evidence>
<keyword evidence="4" id="KW-1003">Cell membrane</keyword>
<feature type="transmembrane region" description="Helical" evidence="8">
    <location>
        <begin position="235"/>
        <end position="256"/>
    </location>
</feature>
<proteinExistence type="inferred from homology"/>
<feature type="transmembrane region" description="Helical" evidence="8">
    <location>
        <begin position="81"/>
        <end position="102"/>
    </location>
</feature>
<evidence type="ECO:0000256" key="4">
    <source>
        <dbReference type="ARBA" id="ARBA00022475"/>
    </source>
</evidence>
<evidence type="ECO:0000256" key="8">
    <source>
        <dbReference type="SAM" id="Phobius"/>
    </source>
</evidence>
<keyword evidence="3" id="KW-0813">Transport</keyword>
<feature type="transmembrane region" description="Helical" evidence="8">
    <location>
        <begin position="172"/>
        <end position="195"/>
    </location>
</feature>
<comment type="similarity">
    <text evidence="2">Belongs to the autoinducer-2 exporter (AI-2E) (TC 2.A.86) family.</text>
</comment>
<reference evidence="9" key="1">
    <citation type="submission" date="2020-10" db="EMBL/GenBank/DDBJ databases">
        <authorList>
            <person name="Gilroy R."/>
        </authorList>
    </citation>
    <scope>NUCLEOTIDE SEQUENCE</scope>
    <source>
        <strain evidence="9">ChiSxjej2B14-8506</strain>
    </source>
</reference>
<reference evidence="9" key="2">
    <citation type="journal article" date="2021" name="PeerJ">
        <title>Extensive microbial diversity within the chicken gut microbiome revealed by metagenomics and culture.</title>
        <authorList>
            <person name="Gilroy R."/>
            <person name="Ravi A."/>
            <person name="Getino M."/>
            <person name="Pursley I."/>
            <person name="Horton D.L."/>
            <person name="Alikhan N.F."/>
            <person name="Baker D."/>
            <person name="Gharbi K."/>
            <person name="Hall N."/>
            <person name="Watson M."/>
            <person name="Adriaenssens E.M."/>
            <person name="Foster-Nyarko E."/>
            <person name="Jarju S."/>
            <person name="Secka A."/>
            <person name="Antonio M."/>
            <person name="Oren A."/>
            <person name="Chaudhuri R.R."/>
            <person name="La Ragione R."/>
            <person name="Hildebrand F."/>
            <person name="Pallen M.J."/>
        </authorList>
    </citation>
    <scope>NUCLEOTIDE SEQUENCE</scope>
    <source>
        <strain evidence="9">ChiSxjej2B14-8506</strain>
    </source>
</reference>
<evidence type="ECO:0000256" key="6">
    <source>
        <dbReference type="ARBA" id="ARBA00022989"/>
    </source>
</evidence>
<dbReference type="Proteomes" id="UP000824123">
    <property type="component" value="Unassembled WGS sequence"/>
</dbReference>
<dbReference type="AlphaFoldDB" id="A0A9D1LSC0"/>
<organism evidence="9 10">
    <name type="scientific">Candidatus Fimadaptatus faecigallinarum</name>
    <dbReference type="NCBI Taxonomy" id="2840814"/>
    <lineage>
        <taxon>Bacteria</taxon>
        <taxon>Bacillati</taxon>
        <taxon>Bacillota</taxon>
        <taxon>Clostridia</taxon>
        <taxon>Eubacteriales</taxon>
        <taxon>Candidatus Fimadaptatus</taxon>
    </lineage>
</organism>
<dbReference type="PANTHER" id="PTHR21716:SF53">
    <property type="entry name" value="PERMEASE PERM-RELATED"/>
    <property type="match status" value="1"/>
</dbReference>
<feature type="transmembrane region" description="Helical" evidence="8">
    <location>
        <begin position="36"/>
        <end position="60"/>
    </location>
</feature>
<keyword evidence="7 8" id="KW-0472">Membrane</keyword>
<evidence type="ECO:0000256" key="3">
    <source>
        <dbReference type="ARBA" id="ARBA00022448"/>
    </source>
</evidence>
<keyword evidence="6 8" id="KW-1133">Transmembrane helix</keyword>
<evidence type="ECO:0000256" key="1">
    <source>
        <dbReference type="ARBA" id="ARBA00004651"/>
    </source>
</evidence>
<comment type="subcellular location">
    <subcellularLocation>
        <location evidence="1">Cell membrane</location>
        <topology evidence="1">Multi-pass membrane protein</topology>
    </subcellularLocation>
</comment>
<comment type="caution">
    <text evidence="9">The sequence shown here is derived from an EMBL/GenBank/DDBJ whole genome shotgun (WGS) entry which is preliminary data.</text>
</comment>
<accession>A0A9D1LSC0</accession>
<dbReference type="PANTHER" id="PTHR21716">
    <property type="entry name" value="TRANSMEMBRANE PROTEIN"/>
    <property type="match status" value="1"/>
</dbReference>
<keyword evidence="5 8" id="KW-0812">Transmembrane</keyword>
<gene>
    <name evidence="9" type="ORF">IAC59_07640</name>
</gene>
<evidence type="ECO:0000256" key="7">
    <source>
        <dbReference type="ARBA" id="ARBA00023136"/>
    </source>
</evidence>